<dbReference type="VEuPathDB" id="FungiDB:GGTG_01685"/>
<reference evidence="3" key="4">
    <citation type="journal article" date="2015" name="G3 (Bethesda)">
        <title>Genome sequences of three phytopathogenic species of the Magnaporthaceae family of fungi.</title>
        <authorList>
            <person name="Okagaki L.H."/>
            <person name="Nunes C.C."/>
            <person name="Sailsbery J."/>
            <person name="Clay B."/>
            <person name="Brown D."/>
            <person name="John T."/>
            <person name="Oh Y."/>
            <person name="Young N."/>
            <person name="Fitzgerald M."/>
            <person name="Haas B.J."/>
            <person name="Zeng Q."/>
            <person name="Young S."/>
            <person name="Adiconis X."/>
            <person name="Fan L."/>
            <person name="Levin J.Z."/>
            <person name="Mitchell T.K."/>
            <person name="Okubara P.A."/>
            <person name="Farman M.L."/>
            <person name="Kohn L.M."/>
            <person name="Birren B."/>
            <person name="Ma L.-J."/>
            <person name="Dean R.A."/>
        </authorList>
    </citation>
    <scope>NUCLEOTIDE SEQUENCE</scope>
    <source>
        <strain evidence="3">R3-111a-1</strain>
    </source>
</reference>
<dbReference type="HOGENOM" id="CLU_1214825_0_0_1"/>
<evidence type="ECO:0000313" key="3">
    <source>
        <dbReference type="EnsemblFungi" id="EJT81709"/>
    </source>
</evidence>
<gene>
    <name evidence="3" type="primary">20342143</name>
    <name evidence="2" type="ORF">GGTG_01685</name>
</gene>
<evidence type="ECO:0000313" key="4">
    <source>
        <dbReference type="Proteomes" id="UP000006039"/>
    </source>
</evidence>
<evidence type="ECO:0000256" key="1">
    <source>
        <dbReference type="SAM" id="Phobius"/>
    </source>
</evidence>
<evidence type="ECO:0000313" key="2">
    <source>
        <dbReference type="EMBL" id="EJT81709.1"/>
    </source>
</evidence>
<reference evidence="2" key="2">
    <citation type="submission" date="2010-07" db="EMBL/GenBank/DDBJ databases">
        <authorList>
            <consortium name="The Broad Institute Genome Sequencing Platform"/>
            <consortium name="Broad Institute Genome Sequencing Center for Infectious Disease"/>
            <person name="Ma L.-J."/>
            <person name="Dead R."/>
            <person name="Young S."/>
            <person name="Zeng Q."/>
            <person name="Koehrsen M."/>
            <person name="Alvarado L."/>
            <person name="Berlin A."/>
            <person name="Chapman S.B."/>
            <person name="Chen Z."/>
            <person name="Freedman E."/>
            <person name="Gellesch M."/>
            <person name="Goldberg J."/>
            <person name="Griggs A."/>
            <person name="Gujja S."/>
            <person name="Heilman E.R."/>
            <person name="Heiman D."/>
            <person name="Hepburn T."/>
            <person name="Howarth C."/>
            <person name="Jen D."/>
            <person name="Larson L."/>
            <person name="Mehta T."/>
            <person name="Neiman D."/>
            <person name="Pearson M."/>
            <person name="Roberts A."/>
            <person name="Saif S."/>
            <person name="Shea T."/>
            <person name="Shenoy N."/>
            <person name="Sisk P."/>
            <person name="Stolte C."/>
            <person name="Sykes S."/>
            <person name="Walk T."/>
            <person name="White J."/>
            <person name="Yandava C."/>
            <person name="Haas B."/>
            <person name="Nusbaum C."/>
            <person name="Birren B."/>
        </authorList>
    </citation>
    <scope>NUCLEOTIDE SEQUENCE</scope>
    <source>
        <strain evidence="2">R3-111a-1</strain>
    </source>
</reference>
<reference evidence="4" key="1">
    <citation type="submission" date="2010-07" db="EMBL/GenBank/DDBJ databases">
        <title>The genome sequence of Gaeumannomyces graminis var. tritici strain R3-111a-1.</title>
        <authorList>
            <consortium name="The Broad Institute Genome Sequencing Platform"/>
            <person name="Ma L.-J."/>
            <person name="Dead R."/>
            <person name="Young S."/>
            <person name="Zeng Q."/>
            <person name="Koehrsen M."/>
            <person name="Alvarado L."/>
            <person name="Berlin A."/>
            <person name="Chapman S.B."/>
            <person name="Chen Z."/>
            <person name="Freedman E."/>
            <person name="Gellesch M."/>
            <person name="Goldberg J."/>
            <person name="Griggs A."/>
            <person name="Gujja S."/>
            <person name="Heilman E.R."/>
            <person name="Heiman D."/>
            <person name="Hepburn T."/>
            <person name="Howarth C."/>
            <person name="Jen D."/>
            <person name="Larson L."/>
            <person name="Mehta T."/>
            <person name="Neiman D."/>
            <person name="Pearson M."/>
            <person name="Roberts A."/>
            <person name="Saif S."/>
            <person name="Shea T."/>
            <person name="Shenoy N."/>
            <person name="Sisk P."/>
            <person name="Stolte C."/>
            <person name="Sykes S."/>
            <person name="Walk T."/>
            <person name="White J."/>
            <person name="Yandava C."/>
            <person name="Haas B."/>
            <person name="Nusbaum C."/>
            <person name="Birren B."/>
        </authorList>
    </citation>
    <scope>NUCLEOTIDE SEQUENCE [LARGE SCALE GENOMIC DNA]</scope>
    <source>
        <strain evidence="4">R3-111a-1</strain>
    </source>
</reference>
<protein>
    <submittedName>
        <fullName evidence="2 3">Uncharacterized protein</fullName>
    </submittedName>
</protein>
<organism evidence="2">
    <name type="scientific">Gaeumannomyces tritici (strain R3-111a-1)</name>
    <name type="common">Wheat and barley take-all root rot fungus</name>
    <name type="synonym">Gaeumannomyces graminis var. tritici</name>
    <dbReference type="NCBI Taxonomy" id="644352"/>
    <lineage>
        <taxon>Eukaryota</taxon>
        <taxon>Fungi</taxon>
        <taxon>Dikarya</taxon>
        <taxon>Ascomycota</taxon>
        <taxon>Pezizomycotina</taxon>
        <taxon>Sordariomycetes</taxon>
        <taxon>Sordariomycetidae</taxon>
        <taxon>Magnaporthales</taxon>
        <taxon>Magnaporthaceae</taxon>
        <taxon>Gaeumannomyces</taxon>
    </lineage>
</organism>
<name>J3NKA5_GAET3</name>
<keyword evidence="1" id="KW-1133">Transmembrane helix</keyword>
<dbReference type="EnsemblFungi" id="EJT81709">
    <property type="protein sequence ID" value="EJT81709"/>
    <property type="gene ID" value="GGTG_01685"/>
</dbReference>
<dbReference type="RefSeq" id="XP_009217718.1">
    <property type="nucleotide sequence ID" value="XM_009219454.1"/>
</dbReference>
<feature type="transmembrane region" description="Helical" evidence="1">
    <location>
        <begin position="46"/>
        <end position="65"/>
    </location>
</feature>
<keyword evidence="1" id="KW-0812">Transmembrane</keyword>
<keyword evidence="4" id="KW-1185">Reference proteome</keyword>
<dbReference type="GeneID" id="20342143"/>
<feature type="transmembrane region" description="Helical" evidence="1">
    <location>
        <begin position="95"/>
        <end position="115"/>
    </location>
</feature>
<proteinExistence type="predicted"/>
<dbReference type="AlphaFoldDB" id="J3NKA5"/>
<dbReference type="Proteomes" id="UP000006039">
    <property type="component" value="Unassembled WGS sequence"/>
</dbReference>
<sequence length="228" mass="26362">MEKPPNAKKNILKLFIKALKFNCVIIVAAKIISAKSGISRRQYGRRTFTGSRAIFLILQLLSHFLKPFKKFNASFIANYVFAINIFKKPRTIIEAYRYTGVNGIILIYLITKIIATKYRTLRIIVFKKRQINKVLIIALLKIDNFPQRERVTNIYIKRKKGNLPVKFKCLKGTAKYRLLTVTIVKVIKMVIKCIKRKKKAGFSKRYRALGRFNGISLNCTKAFGARKI</sequence>
<reference evidence="2" key="3">
    <citation type="submission" date="2010-09" db="EMBL/GenBank/DDBJ databases">
        <title>Annotation of Gaeumannomyces graminis var. tritici R3-111a-1.</title>
        <authorList>
            <consortium name="The Broad Institute Genome Sequencing Platform"/>
            <person name="Ma L.-J."/>
            <person name="Dead R."/>
            <person name="Young S.K."/>
            <person name="Zeng Q."/>
            <person name="Gargeya S."/>
            <person name="Fitzgerald M."/>
            <person name="Haas B."/>
            <person name="Abouelleil A."/>
            <person name="Alvarado L."/>
            <person name="Arachchi H.M."/>
            <person name="Berlin A."/>
            <person name="Brown A."/>
            <person name="Chapman S.B."/>
            <person name="Chen Z."/>
            <person name="Dunbar C."/>
            <person name="Freedman E."/>
            <person name="Gearin G."/>
            <person name="Gellesch M."/>
            <person name="Goldberg J."/>
            <person name="Griggs A."/>
            <person name="Gujja S."/>
            <person name="Heiman D."/>
            <person name="Howarth C."/>
            <person name="Larson L."/>
            <person name="Lui A."/>
            <person name="MacDonald P.J.P."/>
            <person name="Mehta T."/>
            <person name="Montmayeur A."/>
            <person name="Murphy C."/>
            <person name="Neiman D."/>
            <person name="Pearson M."/>
            <person name="Priest M."/>
            <person name="Roberts A."/>
            <person name="Saif S."/>
            <person name="Shea T."/>
            <person name="Shenoy N."/>
            <person name="Sisk P."/>
            <person name="Stolte C."/>
            <person name="Sykes S."/>
            <person name="Yandava C."/>
            <person name="Wortman J."/>
            <person name="Nusbaum C."/>
            <person name="Birren B."/>
        </authorList>
    </citation>
    <scope>NUCLEOTIDE SEQUENCE</scope>
    <source>
        <strain evidence="2">R3-111a-1</strain>
    </source>
</reference>
<keyword evidence="1" id="KW-0472">Membrane</keyword>
<dbReference type="EMBL" id="GL385395">
    <property type="protein sequence ID" value="EJT81709.1"/>
    <property type="molecule type" value="Genomic_DNA"/>
</dbReference>
<accession>J3NKA5</accession>
<reference evidence="3" key="5">
    <citation type="submission" date="2018-04" db="UniProtKB">
        <authorList>
            <consortium name="EnsemblFungi"/>
        </authorList>
    </citation>
    <scope>IDENTIFICATION</scope>
    <source>
        <strain evidence="3">R3-111a-1</strain>
    </source>
</reference>